<evidence type="ECO:0000313" key="3">
    <source>
        <dbReference type="Proteomes" id="UP001342314"/>
    </source>
</evidence>
<keyword evidence="3" id="KW-1185">Reference proteome</keyword>
<evidence type="ECO:0000313" key="2">
    <source>
        <dbReference type="EMBL" id="GJN92583.1"/>
    </source>
</evidence>
<keyword evidence="1" id="KW-0472">Membrane</keyword>
<protein>
    <submittedName>
        <fullName evidence="2">Uncharacterized protein</fullName>
    </submittedName>
</protein>
<dbReference type="Proteomes" id="UP001342314">
    <property type="component" value="Unassembled WGS sequence"/>
</dbReference>
<gene>
    <name evidence="2" type="ORF">Rhopal_005614-T1</name>
</gene>
<keyword evidence="1" id="KW-1133">Transmembrane helix</keyword>
<evidence type="ECO:0000256" key="1">
    <source>
        <dbReference type="SAM" id="Phobius"/>
    </source>
</evidence>
<organism evidence="2 3">
    <name type="scientific">Rhodotorula paludigena</name>
    <dbReference type="NCBI Taxonomy" id="86838"/>
    <lineage>
        <taxon>Eukaryota</taxon>
        <taxon>Fungi</taxon>
        <taxon>Dikarya</taxon>
        <taxon>Basidiomycota</taxon>
        <taxon>Pucciniomycotina</taxon>
        <taxon>Microbotryomycetes</taxon>
        <taxon>Sporidiobolales</taxon>
        <taxon>Sporidiobolaceae</taxon>
        <taxon>Rhodotorula</taxon>
    </lineage>
</organism>
<comment type="caution">
    <text evidence="2">The sequence shown here is derived from an EMBL/GenBank/DDBJ whole genome shotgun (WGS) entry which is preliminary data.</text>
</comment>
<keyword evidence="1" id="KW-0812">Transmembrane</keyword>
<reference evidence="2 3" key="1">
    <citation type="submission" date="2021-12" db="EMBL/GenBank/DDBJ databases">
        <title>High titer production of polyol ester of fatty acids by Rhodotorula paludigena BS15 towards product separation-free biomass refinery.</title>
        <authorList>
            <person name="Mano J."/>
            <person name="Ono H."/>
            <person name="Tanaka T."/>
            <person name="Naito K."/>
            <person name="Sushida H."/>
            <person name="Ike M."/>
            <person name="Tokuyasu K."/>
            <person name="Kitaoka M."/>
        </authorList>
    </citation>
    <scope>NUCLEOTIDE SEQUENCE [LARGE SCALE GENOMIC DNA]</scope>
    <source>
        <strain evidence="2 3">BS15</strain>
    </source>
</reference>
<accession>A0AAV5GQX4</accession>
<proteinExistence type="predicted"/>
<dbReference type="EMBL" id="BQKY01000011">
    <property type="protein sequence ID" value="GJN92583.1"/>
    <property type="molecule type" value="Genomic_DNA"/>
</dbReference>
<feature type="transmembrane region" description="Helical" evidence="1">
    <location>
        <begin position="35"/>
        <end position="59"/>
    </location>
</feature>
<sequence>MGSAAAVLLYGVLLSQFTRYLQSTGWHRSTWPNRIAILVVMVFVTIAVALSLHDIWYYATLTSLDLGFVLSGTAAQGFEPACFYGGFSVAYHYNPLVNTDIGLDWNGWYQAWLWTAAAVDLTITSVCELRSLAAGDNFAD</sequence>
<dbReference type="AlphaFoldDB" id="A0AAV5GQX4"/>
<name>A0AAV5GQX4_9BASI</name>